<sequence>MLRATAIVRKAAIRPDSVADTVTLDHAGRQGAPAILTGSGGVSFTLALAKPSPVEDGDAFRLDDGRLVTIRAAAESLLEIRAENPIRLMRLSWQLGGSHVPAEIGKDVLYVPDTAANAELIRGQGCAATPVSRAFKPEREAHDHSQCGHDHGHAHGHDNGHAHGHDHDHGHGHGHAHAHDHSDHGHVHGPDCKHDH</sequence>
<dbReference type="Pfam" id="PF05194">
    <property type="entry name" value="UreE_C"/>
    <property type="match status" value="1"/>
</dbReference>
<dbReference type="InterPro" id="IPR007864">
    <property type="entry name" value="UreE_C_dom"/>
</dbReference>
<keyword evidence="4 5" id="KW-0143">Chaperone</keyword>
<dbReference type="SUPFAM" id="SSF69737">
    <property type="entry name" value="Urease metallochaperone UreE, C-terminal domain"/>
    <property type="match status" value="1"/>
</dbReference>
<organism evidence="8 9">
    <name type="scientific">Methylobacterium marchantiae</name>
    <dbReference type="NCBI Taxonomy" id="600331"/>
    <lineage>
        <taxon>Bacteria</taxon>
        <taxon>Pseudomonadati</taxon>
        <taxon>Pseudomonadota</taxon>
        <taxon>Alphaproteobacteria</taxon>
        <taxon>Hyphomicrobiales</taxon>
        <taxon>Methylobacteriaceae</taxon>
        <taxon>Methylobacterium</taxon>
    </lineage>
</organism>
<keyword evidence="9" id="KW-1185">Reference proteome</keyword>
<evidence type="ECO:0000259" key="7">
    <source>
        <dbReference type="SMART" id="SM00988"/>
    </source>
</evidence>
<protein>
    <recommendedName>
        <fullName evidence="5">Urease accessory protein UreE</fullName>
    </recommendedName>
</protein>
<evidence type="ECO:0000256" key="1">
    <source>
        <dbReference type="ARBA" id="ARBA00004496"/>
    </source>
</evidence>
<keyword evidence="3 5" id="KW-0533">Nickel</keyword>
<gene>
    <name evidence="5" type="primary">ureE</name>
    <name evidence="8" type="ORF">ACFQ4G_12160</name>
</gene>
<dbReference type="InterPro" id="IPR004029">
    <property type="entry name" value="UreE_N"/>
</dbReference>
<feature type="domain" description="UreE urease accessory N-terminal" evidence="7">
    <location>
        <begin position="3"/>
        <end position="68"/>
    </location>
</feature>
<evidence type="ECO:0000313" key="8">
    <source>
        <dbReference type="EMBL" id="MFD1302324.1"/>
    </source>
</evidence>
<comment type="similarity">
    <text evidence="5">Belongs to the UreE family.</text>
</comment>
<comment type="subcellular location">
    <subcellularLocation>
        <location evidence="1 5">Cytoplasm</location>
    </subcellularLocation>
</comment>
<dbReference type="Gene3D" id="2.60.260.20">
    <property type="entry name" value="Urease metallochaperone UreE, N-terminal domain"/>
    <property type="match status" value="1"/>
</dbReference>
<dbReference type="InterPro" id="IPR012406">
    <property type="entry name" value="UreE"/>
</dbReference>
<dbReference type="HAMAP" id="MF_00822">
    <property type="entry name" value="UreE"/>
    <property type="match status" value="1"/>
</dbReference>
<evidence type="ECO:0000256" key="2">
    <source>
        <dbReference type="ARBA" id="ARBA00022490"/>
    </source>
</evidence>
<dbReference type="Gene3D" id="3.30.70.790">
    <property type="entry name" value="UreE, C-terminal domain"/>
    <property type="match status" value="1"/>
</dbReference>
<evidence type="ECO:0000256" key="4">
    <source>
        <dbReference type="ARBA" id="ARBA00023186"/>
    </source>
</evidence>
<reference evidence="9" key="1">
    <citation type="journal article" date="2019" name="Int. J. Syst. Evol. Microbiol.">
        <title>The Global Catalogue of Microorganisms (GCM) 10K type strain sequencing project: providing services to taxonomists for standard genome sequencing and annotation.</title>
        <authorList>
            <consortium name="The Broad Institute Genomics Platform"/>
            <consortium name="The Broad Institute Genome Sequencing Center for Infectious Disease"/>
            <person name="Wu L."/>
            <person name="Ma J."/>
        </authorList>
    </citation>
    <scope>NUCLEOTIDE SEQUENCE [LARGE SCALE GENOMIC DNA]</scope>
    <source>
        <strain evidence="9">CCUG 56108</strain>
    </source>
</reference>
<name>A0ABW3WY97_9HYPH</name>
<evidence type="ECO:0000313" key="9">
    <source>
        <dbReference type="Proteomes" id="UP001597176"/>
    </source>
</evidence>
<dbReference type="SUPFAM" id="SSF69287">
    <property type="entry name" value="Urease metallochaperone UreE, N-terminal domain"/>
    <property type="match status" value="1"/>
</dbReference>
<dbReference type="RefSeq" id="WP_238206432.1">
    <property type="nucleotide sequence ID" value="NZ_JBHTND010000014.1"/>
</dbReference>
<dbReference type="Proteomes" id="UP001597176">
    <property type="component" value="Unassembled WGS sequence"/>
</dbReference>
<feature type="region of interest" description="Disordered" evidence="6">
    <location>
        <begin position="137"/>
        <end position="196"/>
    </location>
</feature>
<evidence type="ECO:0000256" key="5">
    <source>
        <dbReference type="HAMAP-Rule" id="MF_00822"/>
    </source>
</evidence>
<keyword evidence="2 5" id="KW-0963">Cytoplasm</keyword>
<evidence type="ECO:0000256" key="3">
    <source>
        <dbReference type="ARBA" id="ARBA00022596"/>
    </source>
</evidence>
<dbReference type="EMBL" id="JBHTND010000014">
    <property type="protein sequence ID" value="MFD1302324.1"/>
    <property type="molecule type" value="Genomic_DNA"/>
</dbReference>
<comment type="caution">
    <text evidence="8">The sequence shown here is derived from an EMBL/GenBank/DDBJ whole genome shotgun (WGS) entry which is preliminary data.</text>
</comment>
<comment type="function">
    <text evidence="5">Involved in urease metallocenter assembly. Binds nickel. Probably functions as a nickel donor during metallocenter assembly.</text>
</comment>
<dbReference type="InterPro" id="IPR036118">
    <property type="entry name" value="UreE_N_sf"/>
</dbReference>
<accession>A0ABW3WY97</accession>
<evidence type="ECO:0000256" key="6">
    <source>
        <dbReference type="SAM" id="MobiDB-lite"/>
    </source>
</evidence>
<dbReference type="Pfam" id="PF02814">
    <property type="entry name" value="UreE_N"/>
    <property type="match status" value="1"/>
</dbReference>
<dbReference type="SMART" id="SM00988">
    <property type="entry name" value="UreE_N"/>
    <property type="match status" value="1"/>
</dbReference>
<proteinExistence type="inferred from homology"/>